<accession>A0A085A7N8</accession>
<dbReference type="PANTHER" id="PTHR43747">
    <property type="entry name" value="FAD-BINDING PROTEIN"/>
    <property type="match status" value="1"/>
</dbReference>
<dbReference type="AlphaFoldDB" id="A0A085A7N8"/>
<reference evidence="4" key="1">
    <citation type="submission" date="2014-05" db="EMBL/GenBank/DDBJ databases">
        <title>ATOL: Assembling a taxonomically balanced genome-scale reconstruction of the evolutionary history of the Enterobacteriaceae.</title>
        <authorList>
            <person name="Plunkett G. III"/>
            <person name="Neeno-Eckwall E.C."/>
            <person name="Glasner J.D."/>
            <person name="Perna N.T."/>
        </authorList>
    </citation>
    <scope>NUCLEOTIDE SEQUENCE [LARGE SCALE GENOMIC DNA]</scope>
    <source>
        <strain evidence="4">ATCC 49490</strain>
    </source>
</reference>
<keyword evidence="2" id="KW-0547">Nucleotide-binding</keyword>
<evidence type="ECO:0000256" key="1">
    <source>
        <dbReference type="PIRSR" id="PIRSR011396-1"/>
    </source>
</evidence>
<dbReference type="InterPro" id="IPR050816">
    <property type="entry name" value="Flavin-dep_Halogenase_NPB"/>
</dbReference>
<dbReference type="Proteomes" id="UP000028630">
    <property type="component" value="Unassembled WGS sequence"/>
</dbReference>
<feature type="binding site" evidence="2">
    <location>
        <position position="339"/>
    </location>
    <ligand>
        <name>FAD</name>
        <dbReference type="ChEBI" id="CHEBI:57692"/>
    </ligand>
</feature>
<dbReference type="GO" id="GO:0004497">
    <property type="term" value="F:monooxygenase activity"/>
    <property type="evidence" value="ECO:0007669"/>
    <property type="project" value="InterPro"/>
</dbReference>
<dbReference type="PIRSF" id="PIRSF011396">
    <property type="entry name" value="Trp_halogenase"/>
    <property type="match status" value="1"/>
</dbReference>
<feature type="binding site" evidence="2">
    <location>
        <position position="352"/>
    </location>
    <ligand>
        <name>FAD</name>
        <dbReference type="ChEBI" id="CHEBI:57692"/>
    </ligand>
</feature>
<evidence type="ECO:0000256" key="2">
    <source>
        <dbReference type="PIRSR" id="PIRSR011396-2"/>
    </source>
</evidence>
<organism evidence="3 4">
    <name type="scientific">Trabulsiella guamensis ATCC 49490</name>
    <dbReference type="NCBI Taxonomy" id="1005994"/>
    <lineage>
        <taxon>Bacteria</taxon>
        <taxon>Pseudomonadati</taxon>
        <taxon>Pseudomonadota</taxon>
        <taxon>Gammaproteobacteria</taxon>
        <taxon>Enterobacterales</taxon>
        <taxon>Enterobacteriaceae</taxon>
        <taxon>Trabulsiella</taxon>
    </lineage>
</organism>
<dbReference type="eggNOG" id="COG0665">
    <property type="taxonomic scope" value="Bacteria"/>
</dbReference>
<dbReference type="Pfam" id="PF04820">
    <property type="entry name" value="Trp_halogenase"/>
    <property type="match status" value="1"/>
</dbReference>
<dbReference type="EMBL" id="JMTB01000085">
    <property type="protein sequence ID" value="KFC06233.1"/>
    <property type="molecule type" value="Genomic_DNA"/>
</dbReference>
<dbReference type="RefSeq" id="WP_038157907.1">
    <property type="nucleotide sequence ID" value="NZ_JMTB01000085.1"/>
</dbReference>
<dbReference type="InterPro" id="IPR006905">
    <property type="entry name" value="Flavin_halogenase"/>
</dbReference>
<gene>
    <name evidence="3" type="ORF">GTGU_02754</name>
</gene>
<sequence>MLSLKGIKRVVVLGGGTAGWYTALSLRKLFSANVEIRVVESTEIGIVGVGEGGLLNFQAALHSVDIDFNEFVRETNATFKWGFCYEGWRTGERDDKYYHPFASASGSASKWEEMGHYPLFSAMINKGIPLTSYLKGFDLIVNNASQEEARNALNNQAVDIINSFHFDSYKIAKYLKKVALSRNIIHQDVIVDHVETNEKGHVTALITQEQEKIELDFLVDATGLARKVIGKAVPSEWFSFKEHLLLDRALPFYMPHPLKNPYLVSRAIAMKSGWMWQIPLIDRVGAGYVYSSKHISDDDALQEIKDYLGYEVTPQQNVIKFEPGCYRQVWVGNVLTVGLASGFVEPLEATSIGQMIEVVRNFTRVLVTSQGVVSDNAIREFNESNFASWMEILDFLRMHYDCPRRDTAFWQDVAKTPLTENYRAFKECMQVRAPRLLDIESYMLYGRRGMFHVVNWMFVAAGLGLIPPGAVVNDLMAIAPEKKQAVVDFLNSLNQ</sequence>
<dbReference type="InterPro" id="IPR033856">
    <property type="entry name" value="Trp_halogen"/>
</dbReference>
<feature type="binding site" evidence="2">
    <location>
        <position position="191"/>
    </location>
    <ligand>
        <name>FAD</name>
        <dbReference type="ChEBI" id="CHEBI:57692"/>
    </ligand>
</feature>
<keyword evidence="4" id="KW-1185">Reference proteome</keyword>
<feature type="binding site" evidence="2">
    <location>
        <position position="348"/>
    </location>
    <ligand>
        <name>L-tryptophan</name>
        <dbReference type="ChEBI" id="CHEBI:57912"/>
    </ligand>
</feature>
<evidence type="ECO:0000313" key="4">
    <source>
        <dbReference type="Proteomes" id="UP000028630"/>
    </source>
</evidence>
<comment type="caution">
    <text evidence="3">The sequence shown here is derived from an EMBL/GenBank/DDBJ whole genome shotgun (WGS) entry which is preliminary data.</text>
</comment>
<proteinExistence type="predicted"/>
<keyword evidence="2" id="KW-0285">Flavoprotein</keyword>
<protein>
    <submittedName>
        <fullName evidence="3">Tryptophan halogenase</fullName>
    </submittedName>
</protein>
<name>A0A085A7N8_9ENTR</name>
<keyword evidence="2" id="KW-0274">FAD</keyword>
<dbReference type="SUPFAM" id="SSF51905">
    <property type="entry name" value="FAD/NAD(P)-binding domain"/>
    <property type="match status" value="1"/>
</dbReference>
<evidence type="ECO:0000313" key="3">
    <source>
        <dbReference type="EMBL" id="KFC06233.1"/>
    </source>
</evidence>
<feature type="binding site" evidence="2">
    <location>
        <position position="80"/>
    </location>
    <ligand>
        <name>7-chloro-L-tryptophan</name>
        <dbReference type="ChEBI" id="CHEBI:58713"/>
    </ligand>
</feature>
<dbReference type="Gene3D" id="3.50.50.60">
    <property type="entry name" value="FAD/NAD(P)-binding domain"/>
    <property type="match status" value="1"/>
</dbReference>
<feature type="binding site" evidence="2">
    <location>
        <begin position="15"/>
        <end position="18"/>
    </location>
    <ligand>
        <name>FAD</name>
        <dbReference type="ChEBI" id="CHEBI:57692"/>
    </ligand>
</feature>
<dbReference type="GO" id="GO:0000166">
    <property type="term" value="F:nucleotide binding"/>
    <property type="evidence" value="ECO:0007669"/>
    <property type="project" value="UniProtKB-KW"/>
</dbReference>
<feature type="active site" evidence="1">
    <location>
        <position position="80"/>
    </location>
</feature>
<dbReference type="PANTHER" id="PTHR43747:SF4">
    <property type="entry name" value="FLAVIN-DEPENDENT TRYPTOPHAN HALOGENASE"/>
    <property type="match status" value="1"/>
</dbReference>
<dbReference type="OrthoDB" id="462203at2"/>
<dbReference type="InterPro" id="IPR036188">
    <property type="entry name" value="FAD/NAD-bd_sf"/>
</dbReference>